<proteinExistence type="predicted"/>
<comment type="caution">
    <text evidence="5">The sequence shown here is derived from an EMBL/GenBank/DDBJ whole genome shotgun (WGS) entry which is preliminary data.</text>
</comment>
<feature type="region of interest" description="Disordered" evidence="3">
    <location>
        <begin position="1"/>
        <end position="33"/>
    </location>
</feature>
<sequence length="217" mass="25078">MSTENPSSPNSKTTDSTQNQTATAPPPEVEKPTRWFSCSFGPVVASAAEYEELFKNEKQNTYTDLNFSSKHGFVRFTSQADADLFIEHFNNFSFKGQPMWAEKSRKQLNTGKTLYLSGFTQTPISERSIWEALCDHGFIRRISAKRDFAFVEFDTPDEAQNVLDQFPTIIIDDQQIRLSFARNEHNPKLTIPLKELVPLDHPFWFQLQEMLYEQMPH</sequence>
<dbReference type="CDD" id="cd00590">
    <property type="entry name" value="RRM_SF"/>
    <property type="match status" value="1"/>
</dbReference>
<dbReference type="RefSeq" id="XP_068356291.1">
    <property type="nucleotide sequence ID" value="XM_068493325.1"/>
</dbReference>
<organism evidence="5 6">
    <name type="scientific">Tritrichomonas foetus</name>
    <dbReference type="NCBI Taxonomy" id="1144522"/>
    <lineage>
        <taxon>Eukaryota</taxon>
        <taxon>Metamonada</taxon>
        <taxon>Parabasalia</taxon>
        <taxon>Tritrichomonadida</taxon>
        <taxon>Tritrichomonadidae</taxon>
        <taxon>Tritrichomonas</taxon>
    </lineage>
</organism>
<keyword evidence="1 2" id="KW-0694">RNA-binding</keyword>
<protein>
    <recommendedName>
        <fullName evidence="4">RRM domain-containing protein</fullName>
    </recommendedName>
</protein>
<dbReference type="PROSITE" id="PS50102">
    <property type="entry name" value="RRM"/>
    <property type="match status" value="1"/>
</dbReference>
<dbReference type="AlphaFoldDB" id="A0A1J4JVW9"/>
<dbReference type="SMART" id="SM00360">
    <property type="entry name" value="RRM"/>
    <property type="match status" value="2"/>
</dbReference>
<reference evidence="5" key="1">
    <citation type="submission" date="2016-10" db="EMBL/GenBank/DDBJ databases">
        <authorList>
            <person name="Benchimol M."/>
            <person name="Almeida L.G."/>
            <person name="Vasconcelos A.T."/>
            <person name="Perreira-Neves A."/>
            <person name="Rosa I.A."/>
            <person name="Tasca T."/>
            <person name="Bogo M.R."/>
            <person name="de Souza W."/>
        </authorList>
    </citation>
    <scope>NUCLEOTIDE SEQUENCE [LARGE SCALE GENOMIC DNA]</scope>
    <source>
        <strain evidence="5">K</strain>
    </source>
</reference>
<dbReference type="PANTHER" id="PTHR23003">
    <property type="entry name" value="RNA RECOGNITION MOTIF RRM DOMAIN CONTAINING PROTEIN"/>
    <property type="match status" value="1"/>
</dbReference>
<dbReference type="GO" id="GO:0003729">
    <property type="term" value="F:mRNA binding"/>
    <property type="evidence" value="ECO:0007669"/>
    <property type="project" value="TreeGrafter"/>
</dbReference>
<dbReference type="GO" id="GO:0005634">
    <property type="term" value="C:nucleus"/>
    <property type="evidence" value="ECO:0007669"/>
    <property type="project" value="TreeGrafter"/>
</dbReference>
<evidence type="ECO:0000256" key="1">
    <source>
        <dbReference type="ARBA" id="ARBA00022884"/>
    </source>
</evidence>
<evidence type="ECO:0000256" key="3">
    <source>
        <dbReference type="SAM" id="MobiDB-lite"/>
    </source>
</evidence>
<evidence type="ECO:0000313" key="5">
    <source>
        <dbReference type="EMBL" id="OHT03155.1"/>
    </source>
</evidence>
<feature type="domain" description="RRM" evidence="4">
    <location>
        <begin position="112"/>
        <end position="183"/>
    </location>
</feature>
<dbReference type="GO" id="GO:0005737">
    <property type="term" value="C:cytoplasm"/>
    <property type="evidence" value="ECO:0007669"/>
    <property type="project" value="TreeGrafter"/>
</dbReference>
<dbReference type="EMBL" id="MLAK01000838">
    <property type="protein sequence ID" value="OHT03155.1"/>
    <property type="molecule type" value="Genomic_DNA"/>
</dbReference>
<dbReference type="InterPro" id="IPR000504">
    <property type="entry name" value="RRM_dom"/>
</dbReference>
<dbReference type="InterPro" id="IPR012677">
    <property type="entry name" value="Nucleotide-bd_a/b_plait_sf"/>
</dbReference>
<keyword evidence="6" id="KW-1185">Reference proteome</keyword>
<name>A0A1J4JVW9_9EUKA</name>
<dbReference type="OrthoDB" id="5970at2759"/>
<evidence type="ECO:0000313" key="6">
    <source>
        <dbReference type="Proteomes" id="UP000179807"/>
    </source>
</evidence>
<dbReference type="Pfam" id="PF00076">
    <property type="entry name" value="RRM_1"/>
    <property type="match status" value="1"/>
</dbReference>
<gene>
    <name evidence="5" type="ORF">TRFO_06825</name>
</gene>
<dbReference type="VEuPathDB" id="TrichDB:TRFO_06825"/>
<dbReference type="Gene3D" id="3.30.70.330">
    <property type="match status" value="2"/>
</dbReference>
<dbReference type="GeneID" id="94828029"/>
<dbReference type="InterPro" id="IPR035979">
    <property type="entry name" value="RBD_domain_sf"/>
</dbReference>
<feature type="compositionally biased region" description="Polar residues" evidence="3">
    <location>
        <begin position="1"/>
        <end position="23"/>
    </location>
</feature>
<dbReference type="SUPFAM" id="SSF54928">
    <property type="entry name" value="RNA-binding domain, RBD"/>
    <property type="match status" value="1"/>
</dbReference>
<evidence type="ECO:0000256" key="2">
    <source>
        <dbReference type="PROSITE-ProRule" id="PRU00176"/>
    </source>
</evidence>
<accession>A0A1J4JVW9</accession>
<dbReference type="Proteomes" id="UP000179807">
    <property type="component" value="Unassembled WGS sequence"/>
</dbReference>
<dbReference type="InterPro" id="IPR050374">
    <property type="entry name" value="RRT5_SRSF_SR"/>
</dbReference>
<evidence type="ECO:0000259" key="4">
    <source>
        <dbReference type="PROSITE" id="PS50102"/>
    </source>
</evidence>